<evidence type="ECO:0000256" key="1">
    <source>
        <dbReference type="SAM" id="MobiDB-lite"/>
    </source>
</evidence>
<reference evidence="3" key="2">
    <citation type="submission" date="2020-09" db="EMBL/GenBank/DDBJ databases">
        <authorList>
            <person name="Sun Q."/>
            <person name="Zhou Y."/>
        </authorList>
    </citation>
    <scope>NUCLEOTIDE SEQUENCE</scope>
    <source>
        <strain evidence="3">CGMCC 1.12751</strain>
    </source>
</reference>
<comment type="caution">
    <text evidence="3">The sequence shown here is derived from an EMBL/GenBank/DDBJ whole genome shotgun (WGS) entry which is preliminary data.</text>
</comment>
<feature type="compositionally biased region" description="Basic and acidic residues" evidence="1">
    <location>
        <begin position="32"/>
        <end position="90"/>
    </location>
</feature>
<dbReference type="AlphaFoldDB" id="A0A917GGU3"/>
<reference evidence="3" key="1">
    <citation type="journal article" date="2014" name="Int. J. Syst. Evol. Microbiol.">
        <title>Complete genome sequence of Corynebacterium casei LMG S-19264T (=DSM 44701T), isolated from a smear-ripened cheese.</title>
        <authorList>
            <consortium name="US DOE Joint Genome Institute (JGI-PGF)"/>
            <person name="Walter F."/>
            <person name="Albersmeier A."/>
            <person name="Kalinowski J."/>
            <person name="Ruckert C."/>
        </authorList>
    </citation>
    <scope>NUCLEOTIDE SEQUENCE</scope>
    <source>
        <strain evidence="3">CGMCC 1.12751</strain>
    </source>
</reference>
<feature type="region of interest" description="Disordered" evidence="1">
    <location>
        <begin position="27"/>
        <end position="90"/>
    </location>
</feature>
<feature type="signal peptide" evidence="2">
    <location>
        <begin position="1"/>
        <end position="25"/>
    </location>
</feature>
<evidence type="ECO:0000256" key="2">
    <source>
        <dbReference type="SAM" id="SignalP"/>
    </source>
</evidence>
<name>A0A917GGU3_9FLAO</name>
<keyword evidence="4" id="KW-1185">Reference proteome</keyword>
<dbReference type="EMBL" id="BMFQ01000002">
    <property type="protein sequence ID" value="GGG44521.1"/>
    <property type="molecule type" value="Genomic_DNA"/>
</dbReference>
<sequence>MKLSKNLFGALLLTCFLGFSQMTSAQIEEDNTVEKSETHNKVQEKSEVQNDSEMKKEQADVKAKKENKAREEKAIDPKATKKEKMDSDKE</sequence>
<evidence type="ECO:0000313" key="4">
    <source>
        <dbReference type="Proteomes" id="UP000625976"/>
    </source>
</evidence>
<evidence type="ECO:0000313" key="3">
    <source>
        <dbReference type="EMBL" id="GGG44521.1"/>
    </source>
</evidence>
<dbReference type="RefSeq" id="WP_188463480.1">
    <property type="nucleotide sequence ID" value="NZ_BMFQ01000002.1"/>
</dbReference>
<protein>
    <submittedName>
        <fullName evidence="3">Uncharacterized protein</fullName>
    </submittedName>
</protein>
<organism evidence="3 4">
    <name type="scientific">Bizionia arctica</name>
    <dbReference type="NCBI Taxonomy" id="1495645"/>
    <lineage>
        <taxon>Bacteria</taxon>
        <taxon>Pseudomonadati</taxon>
        <taxon>Bacteroidota</taxon>
        <taxon>Flavobacteriia</taxon>
        <taxon>Flavobacteriales</taxon>
        <taxon>Flavobacteriaceae</taxon>
        <taxon>Bizionia</taxon>
    </lineage>
</organism>
<gene>
    <name evidence="3" type="ORF">GCM10010976_15160</name>
</gene>
<proteinExistence type="predicted"/>
<feature type="chain" id="PRO_5036770119" evidence="2">
    <location>
        <begin position="26"/>
        <end position="90"/>
    </location>
</feature>
<dbReference type="Proteomes" id="UP000625976">
    <property type="component" value="Unassembled WGS sequence"/>
</dbReference>
<keyword evidence="2" id="KW-0732">Signal</keyword>
<accession>A0A917GGU3</accession>